<gene>
    <name evidence="2" type="ORF">L596_024939</name>
</gene>
<organism evidence="2 3">
    <name type="scientific">Steinernema carpocapsae</name>
    <name type="common">Entomopathogenic nematode</name>
    <dbReference type="NCBI Taxonomy" id="34508"/>
    <lineage>
        <taxon>Eukaryota</taxon>
        <taxon>Metazoa</taxon>
        <taxon>Ecdysozoa</taxon>
        <taxon>Nematoda</taxon>
        <taxon>Chromadorea</taxon>
        <taxon>Rhabditida</taxon>
        <taxon>Tylenchina</taxon>
        <taxon>Panagrolaimomorpha</taxon>
        <taxon>Strongyloidoidea</taxon>
        <taxon>Steinernematidae</taxon>
        <taxon>Steinernema</taxon>
    </lineage>
</organism>
<protein>
    <submittedName>
        <fullName evidence="2">Uncharacterized protein</fullName>
    </submittedName>
</protein>
<name>A0A4U5M6B3_STECR</name>
<reference evidence="2 3" key="1">
    <citation type="journal article" date="2015" name="Genome Biol.">
        <title>Comparative genomics of Steinernema reveals deeply conserved gene regulatory networks.</title>
        <authorList>
            <person name="Dillman A.R."/>
            <person name="Macchietto M."/>
            <person name="Porter C.F."/>
            <person name="Rogers A."/>
            <person name="Williams B."/>
            <person name="Antoshechkin I."/>
            <person name="Lee M.M."/>
            <person name="Goodwin Z."/>
            <person name="Lu X."/>
            <person name="Lewis E.E."/>
            <person name="Goodrich-Blair H."/>
            <person name="Stock S.P."/>
            <person name="Adams B.J."/>
            <person name="Sternberg P.W."/>
            <person name="Mortazavi A."/>
        </authorList>
    </citation>
    <scope>NUCLEOTIDE SEQUENCE [LARGE SCALE GENOMIC DNA]</scope>
    <source>
        <strain evidence="2 3">ALL</strain>
    </source>
</reference>
<dbReference type="AlphaFoldDB" id="A0A4U5M6B3"/>
<dbReference type="EMBL" id="AZBU02000009">
    <property type="protein sequence ID" value="TKR64399.1"/>
    <property type="molecule type" value="Genomic_DNA"/>
</dbReference>
<sequence length="148" mass="16864">MTIAIKFLRRQKTFSKQGKQGRTDAQHKDLHPKNRNFNIYILAIAHVKHAVAVFLSKQRRTNETNGLLNNLRGPFRRKKGLIVFSLMSECTLQVAAKNQLTEVAVRELLNLNISNSKRYPNTKPLRPLLPPPSPPGSPRKPTNRLLHS</sequence>
<reference evidence="2 3" key="2">
    <citation type="journal article" date="2019" name="G3 (Bethesda)">
        <title>Hybrid Assembly of the Genome of the Entomopathogenic Nematode Steinernema carpocapsae Identifies the X-Chromosome.</title>
        <authorList>
            <person name="Serra L."/>
            <person name="Macchietto M."/>
            <person name="Macias-Munoz A."/>
            <person name="McGill C.J."/>
            <person name="Rodriguez I.M."/>
            <person name="Rodriguez B."/>
            <person name="Murad R."/>
            <person name="Mortazavi A."/>
        </authorList>
    </citation>
    <scope>NUCLEOTIDE SEQUENCE [LARGE SCALE GENOMIC DNA]</scope>
    <source>
        <strain evidence="2 3">ALL</strain>
    </source>
</reference>
<feature type="compositionally biased region" description="Pro residues" evidence="1">
    <location>
        <begin position="127"/>
        <end position="138"/>
    </location>
</feature>
<proteinExistence type="predicted"/>
<accession>A0A4U5M6B3</accession>
<feature type="region of interest" description="Disordered" evidence="1">
    <location>
        <begin position="119"/>
        <end position="148"/>
    </location>
</feature>
<evidence type="ECO:0000313" key="2">
    <source>
        <dbReference type="EMBL" id="TKR64399.1"/>
    </source>
</evidence>
<dbReference type="Proteomes" id="UP000298663">
    <property type="component" value="Unassembled WGS sequence"/>
</dbReference>
<evidence type="ECO:0000256" key="1">
    <source>
        <dbReference type="SAM" id="MobiDB-lite"/>
    </source>
</evidence>
<evidence type="ECO:0000313" key="3">
    <source>
        <dbReference type="Proteomes" id="UP000298663"/>
    </source>
</evidence>
<keyword evidence="3" id="KW-1185">Reference proteome</keyword>
<comment type="caution">
    <text evidence="2">The sequence shown here is derived from an EMBL/GenBank/DDBJ whole genome shotgun (WGS) entry which is preliminary data.</text>
</comment>